<feature type="compositionally biased region" description="Low complexity" evidence="10">
    <location>
        <begin position="423"/>
        <end position="432"/>
    </location>
</feature>
<dbReference type="PRINTS" id="PR00414">
    <property type="entry name" value="PPTHIESTRASE"/>
</dbReference>
<dbReference type="PANTHER" id="PTHR11247">
    <property type="entry name" value="PALMITOYL-PROTEIN THIOESTERASE/DOLICHYLDIPHOSPHATASE 1"/>
    <property type="match status" value="1"/>
</dbReference>
<dbReference type="SUPFAM" id="SSF53474">
    <property type="entry name" value="alpha/beta-Hydrolases"/>
    <property type="match status" value="1"/>
</dbReference>
<feature type="compositionally biased region" description="Polar residues" evidence="10">
    <location>
        <begin position="638"/>
        <end position="655"/>
    </location>
</feature>
<evidence type="ECO:0000256" key="6">
    <source>
        <dbReference type="ARBA" id="ARBA00023157"/>
    </source>
</evidence>
<feature type="compositionally biased region" description="Basic and acidic residues" evidence="10">
    <location>
        <begin position="599"/>
        <end position="619"/>
    </location>
</feature>
<dbReference type="Pfam" id="PF02089">
    <property type="entry name" value="Palm_thioest"/>
    <property type="match status" value="1"/>
</dbReference>
<comment type="similarity">
    <text evidence="1">Belongs to the palmitoyl-protein thioesterase family.</text>
</comment>
<proteinExistence type="inferred from homology"/>
<dbReference type="GO" id="GO:0006898">
    <property type="term" value="P:receptor-mediated endocytosis"/>
    <property type="evidence" value="ECO:0007669"/>
    <property type="project" value="TreeGrafter"/>
</dbReference>
<evidence type="ECO:0000256" key="5">
    <source>
        <dbReference type="ARBA" id="ARBA00022801"/>
    </source>
</evidence>
<name>A0A6H5J422_9HYME</name>
<comment type="catalytic activity">
    <reaction evidence="9">
        <text>S-hexadecanoyl-L-cysteinyl-[protein] + H2O = L-cysteinyl-[protein] + hexadecanoate + H(+)</text>
        <dbReference type="Rhea" id="RHEA:19233"/>
        <dbReference type="Rhea" id="RHEA-COMP:10131"/>
        <dbReference type="Rhea" id="RHEA-COMP:11032"/>
        <dbReference type="ChEBI" id="CHEBI:7896"/>
        <dbReference type="ChEBI" id="CHEBI:15377"/>
        <dbReference type="ChEBI" id="CHEBI:15378"/>
        <dbReference type="ChEBI" id="CHEBI:29950"/>
        <dbReference type="ChEBI" id="CHEBI:74151"/>
        <dbReference type="EC" id="3.1.2.22"/>
    </reaction>
    <physiologicalReaction direction="left-to-right" evidence="9">
        <dbReference type="Rhea" id="RHEA:19234"/>
    </physiologicalReaction>
</comment>
<evidence type="ECO:0000256" key="3">
    <source>
        <dbReference type="ARBA" id="ARBA00014212"/>
    </source>
</evidence>
<feature type="compositionally biased region" description="Basic and acidic residues" evidence="10">
    <location>
        <begin position="449"/>
        <end position="460"/>
    </location>
</feature>
<accession>A0A6H5J422</accession>
<dbReference type="PANTHER" id="PTHR11247:SF8">
    <property type="entry name" value="PALMITOYL-PROTEIN THIOESTERASE 1"/>
    <property type="match status" value="1"/>
</dbReference>
<feature type="region of interest" description="Disordered" evidence="10">
    <location>
        <begin position="374"/>
        <end position="497"/>
    </location>
</feature>
<evidence type="ECO:0000256" key="9">
    <source>
        <dbReference type="ARBA" id="ARBA00047409"/>
    </source>
</evidence>
<dbReference type="OrthoDB" id="10263094at2759"/>
<dbReference type="GO" id="GO:0005764">
    <property type="term" value="C:lysosome"/>
    <property type="evidence" value="ECO:0007669"/>
    <property type="project" value="TreeGrafter"/>
</dbReference>
<protein>
    <recommendedName>
        <fullName evidence="3">Palmitoyl-protein thioesterase 1</fullName>
        <ecNumber evidence="2">3.1.2.22</ecNumber>
    </recommendedName>
    <alternativeName>
        <fullName evidence="8">Palmitoyl-protein hydrolase 1</fullName>
    </alternativeName>
</protein>
<feature type="compositionally biased region" description="Basic residues" evidence="10">
    <location>
        <begin position="437"/>
        <end position="448"/>
    </location>
</feature>
<keyword evidence="5" id="KW-0378">Hydrolase</keyword>
<dbReference type="InterPro" id="IPR029058">
    <property type="entry name" value="AB_hydrolase_fold"/>
</dbReference>
<evidence type="ECO:0000256" key="8">
    <source>
        <dbReference type="ARBA" id="ARBA00031934"/>
    </source>
</evidence>
<reference evidence="11 12" key="1">
    <citation type="submission" date="2020-02" db="EMBL/GenBank/DDBJ databases">
        <authorList>
            <person name="Ferguson B K."/>
        </authorList>
    </citation>
    <scope>NUCLEOTIDE SEQUENCE [LARGE SCALE GENOMIC DNA]</scope>
</reference>
<sequence>MANLNDFETSTSSKKKQNQNIYVRMVVESVESSMENPQGSSVGEETNFDKIVVHDASPEAVKNLICNVSNVVQDEAVIESKVPEDTGIINELFTNDTHKTSNVIEKNDLFLIKIISNDPVSVIKVDEKEASELSVANNTVQNLNDTKLNLRKLYDVFVPVSERTPELEKTLSLPKFAPHGELLNLLNTRSILTVPTLPMTGYNAPTTGSMFSSVAMGPNVSFTDNSFSSQNLPNISVPNISSAFSHTARSLPNFNQTASFDSHKNVNLHEHEMSNEELSLQQVLGMQYHRNSVSISSSSSSGISAGLVLIDRGDDAIVYIQTGERFINESYELIIIIIITSLLKNINIPLAYVYETCHTRITIIRVSALEHDDDNNGAAARSRCQSSNSTWSREETTRSCRRARSHKLPPQIPRTKKQPTTRNNNNNSNNNSPHTRAAAHRSAMHKQKDKATRTAEESSRRTRTAIHSSSSADTTTTSLHQLNRQTRRQQLKSKTLPSSFDASLLRSAAEATAAASAAHCTVLGNSSAIMQRPAAWELSLSSSGCSSNSSGSSMESGKSVLDVGDKKKKKNWQYAIYNNLLVSLLSRFGFRDGPQSVHQHVDERAPGREGHQVHDRGREGGLPTHLRPRLLHALQEGPISQSSQDGEASQRSQSRGVRHSPQEAHASTMQRLGAATTRLIQKRNFFLSILFAPSSDSCCFDYSLGQIKKILQQHMTGVYVKSIRIGNNEIEDVENSYFKNVNEQVEQVCEELANDEQLRDGYNAIGFSQGGQFLRAVAQRCPSPPMKNLISLGGQHQGVYGLPNCASLQHHFCDYLRRLLHYTAYSKFVQQKLVQAEYWHDPLKETEYKKYSIFLADINNERFVNETYKTNLKKLENFVMVKFEQDSMVEPKITEWFGFYKPGQAVETQTLQESDIYIKDRLGLKEMDEAGKLHFLSIDANHLQFTDTWLVENIISKFLL</sequence>
<evidence type="ECO:0000256" key="7">
    <source>
        <dbReference type="ARBA" id="ARBA00023180"/>
    </source>
</evidence>
<gene>
    <name evidence="11" type="ORF">TBRA_LOCUS16751</name>
</gene>
<evidence type="ECO:0000256" key="1">
    <source>
        <dbReference type="ARBA" id="ARBA00010758"/>
    </source>
</evidence>
<feature type="region of interest" description="Disordered" evidence="10">
    <location>
        <begin position="595"/>
        <end position="624"/>
    </location>
</feature>
<evidence type="ECO:0000256" key="10">
    <source>
        <dbReference type="SAM" id="MobiDB-lite"/>
    </source>
</evidence>
<dbReference type="EC" id="3.1.2.22" evidence="2"/>
<dbReference type="FunFam" id="3.40.50.1820:FF:000107">
    <property type="entry name" value="Palmitoyl-protein thioesterase 1"/>
    <property type="match status" value="1"/>
</dbReference>
<dbReference type="GO" id="GO:0008474">
    <property type="term" value="F:palmitoyl-(protein) hydrolase activity"/>
    <property type="evidence" value="ECO:0007669"/>
    <property type="project" value="UniProtKB-EC"/>
</dbReference>
<dbReference type="EMBL" id="CADCXV010001549">
    <property type="protein sequence ID" value="CAB0045215.1"/>
    <property type="molecule type" value="Genomic_DNA"/>
</dbReference>
<keyword evidence="6" id="KW-1015">Disulfide bond</keyword>
<evidence type="ECO:0000256" key="4">
    <source>
        <dbReference type="ARBA" id="ARBA00022729"/>
    </source>
</evidence>
<keyword evidence="12" id="KW-1185">Reference proteome</keyword>
<evidence type="ECO:0000313" key="11">
    <source>
        <dbReference type="EMBL" id="CAB0045215.1"/>
    </source>
</evidence>
<feature type="region of interest" description="Disordered" evidence="10">
    <location>
        <begin position="636"/>
        <end position="668"/>
    </location>
</feature>
<dbReference type="Proteomes" id="UP000479190">
    <property type="component" value="Unassembled WGS sequence"/>
</dbReference>
<feature type="compositionally biased region" description="Low complexity" evidence="10">
    <location>
        <begin position="465"/>
        <end position="478"/>
    </location>
</feature>
<keyword evidence="7" id="KW-0325">Glycoprotein</keyword>
<evidence type="ECO:0000313" key="12">
    <source>
        <dbReference type="Proteomes" id="UP000479190"/>
    </source>
</evidence>
<evidence type="ECO:0000256" key="2">
    <source>
        <dbReference type="ARBA" id="ARBA00012423"/>
    </source>
</evidence>
<dbReference type="AlphaFoldDB" id="A0A6H5J422"/>
<dbReference type="InterPro" id="IPR002472">
    <property type="entry name" value="Palm_thioest"/>
</dbReference>
<dbReference type="Gene3D" id="3.40.50.1820">
    <property type="entry name" value="alpha/beta hydrolase"/>
    <property type="match status" value="1"/>
</dbReference>
<organism evidence="11 12">
    <name type="scientific">Trichogramma brassicae</name>
    <dbReference type="NCBI Taxonomy" id="86971"/>
    <lineage>
        <taxon>Eukaryota</taxon>
        <taxon>Metazoa</taxon>
        <taxon>Ecdysozoa</taxon>
        <taxon>Arthropoda</taxon>
        <taxon>Hexapoda</taxon>
        <taxon>Insecta</taxon>
        <taxon>Pterygota</taxon>
        <taxon>Neoptera</taxon>
        <taxon>Endopterygota</taxon>
        <taxon>Hymenoptera</taxon>
        <taxon>Apocrita</taxon>
        <taxon>Proctotrupomorpha</taxon>
        <taxon>Chalcidoidea</taxon>
        <taxon>Trichogrammatidae</taxon>
        <taxon>Trichogramma</taxon>
    </lineage>
</organism>
<keyword evidence="4" id="KW-0732">Signal</keyword>